<accession>A0A8J1TYG5</accession>
<evidence type="ECO:0000256" key="4">
    <source>
        <dbReference type="ARBA" id="ARBA00022692"/>
    </source>
</evidence>
<dbReference type="PANTHER" id="PTHR12129">
    <property type="entry name" value="HEPARAN SULFATE 2-O-SULFOTRANSFERASE"/>
    <property type="match status" value="1"/>
</dbReference>
<comment type="caution">
    <text evidence="10">The sequence shown here is derived from an EMBL/GenBank/DDBJ whole genome shotgun (WGS) entry which is preliminary data.</text>
</comment>
<dbReference type="GO" id="GO:0008146">
    <property type="term" value="F:sulfotransferase activity"/>
    <property type="evidence" value="ECO:0007669"/>
    <property type="project" value="InterPro"/>
</dbReference>
<name>A0A8J1TYG5_OWEFU</name>
<dbReference type="InterPro" id="IPR027417">
    <property type="entry name" value="P-loop_NTPase"/>
</dbReference>
<evidence type="ECO:0000313" key="11">
    <source>
        <dbReference type="Proteomes" id="UP000749559"/>
    </source>
</evidence>
<dbReference type="Gene3D" id="3.40.50.300">
    <property type="entry name" value="P-loop containing nucleotide triphosphate hydrolases"/>
    <property type="match status" value="1"/>
</dbReference>
<comment type="similarity">
    <text evidence="2">Belongs to the sulfotransferase 3 family.</text>
</comment>
<dbReference type="Proteomes" id="UP000749559">
    <property type="component" value="Unassembled WGS sequence"/>
</dbReference>
<dbReference type="InterPro" id="IPR005331">
    <property type="entry name" value="Sulfotransferase"/>
</dbReference>
<dbReference type="InterPro" id="IPR007734">
    <property type="entry name" value="Heparan_SO4_2-O-STrfase"/>
</dbReference>
<organism evidence="10 11">
    <name type="scientific">Owenia fusiformis</name>
    <name type="common">Polychaete worm</name>
    <dbReference type="NCBI Taxonomy" id="6347"/>
    <lineage>
        <taxon>Eukaryota</taxon>
        <taxon>Metazoa</taxon>
        <taxon>Spiralia</taxon>
        <taxon>Lophotrochozoa</taxon>
        <taxon>Annelida</taxon>
        <taxon>Polychaeta</taxon>
        <taxon>Sedentaria</taxon>
        <taxon>Canalipalpata</taxon>
        <taxon>Sabellida</taxon>
        <taxon>Oweniida</taxon>
        <taxon>Oweniidae</taxon>
        <taxon>Owenia</taxon>
    </lineage>
</organism>
<evidence type="ECO:0000313" key="10">
    <source>
        <dbReference type="EMBL" id="CAH1797059.1"/>
    </source>
</evidence>
<sequence length="308" mass="36623">MYLKTSVLGLIAVLFIVTTCIYIRNGSPDYDTNVAFSNEVNTEKLIYNMVPKTGCTTLMSIIDKLDLRNNFSTFYEPNNYNPRLETPGSELGYVFHINNVKGPLLFRRHTYFVDFNRYKERMPLYINMVRDPLERQQSLYYYIRYFFPHKILEDTIPLEERRISLSKCMEMNLKHCIKEDGMIPYFCGNEEFCTYDKDKSLAKAKENIERHYQFVGISEEFNLTLIALEKIIPRFFAGAYGVYKDMKKDLNVSPSKNMRPSIDKRARIKIIDKLRHEYELYYFIKQRFYAKLVQLNITPLQYLVQDID</sequence>
<protein>
    <submittedName>
        <fullName evidence="10">Uncharacterized protein</fullName>
    </submittedName>
</protein>
<dbReference type="GO" id="GO:0000139">
    <property type="term" value="C:Golgi membrane"/>
    <property type="evidence" value="ECO:0007669"/>
    <property type="project" value="UniProtKB-SubCell"/>
</dbReference>
<reference evidence="10" key="1">
    <citation type="submission" date="2022-03" db="EMBL/GenBank/DDBJ databases">
        <authorList>
            <person name="Martin C."/>
        </authorList>
    </citation>
    <scope>NUCLEOTIDE SEQUENCE</scope>
</reference>
<keyword evidence="6" id="KW-1133">Transmembrane helix</keyword>
<dbReference type="OrthoDB" id="10019582at2759"/>
<evidence type="ECO:0000256" key="1">
    <source>
        <dbReference type="ARBA" id="ARBA00004323"/>
    </source>
</evidence>
<evidence type="ECO:0000256" key="9">
    <source>
        <dbReference type="ARBA" id="ARBA00023180"/>
    </source>
</evidence>
<dbReference type="AlphaFoldDB" id="A0A8J1TYG5"/>
<keyword evidence="4" id="KW-0812">Transmembrane</keyword>
<evidence type="ECO:0000256" key="2">
    <source>
        <dbReference type="ARBA" id="ARBA00010569"/>
    </source>
</evidence>
<keyword evidence="3" id="KW-0808">Transferase</keyword>
<dbReference type="PANTHER" id="PTHR12129:SF15">
    <property type="entry name" value="URONYL 2-SULFOTRANSFERASE"/>
    <property type="match status" value="1"/>
</dbReference>
<keyword evidence="8" id="KW-0472">Membrane</keyword>
<evidence type="ECO:0000256" key="3">
    <source>
        <dbReference type="ARBA" id="ARBA00022679"/>
    </source>
</evidence>
<keyword evidence="5" id="KW-0735">Signal-anchor</keyword>
<proteinExistence type="inferred from homology"/>
<comment type="subcellular location">
    <subcellularLocation>
        <location evidence="1">Golgi apparatus membrane</location>
        <topology evidence="1">Single-pass type II membrane protein</topology>
    </subcellularLocation>
</comment>
<dbReference type="SUPFAM" id="SSF52540">
    <property type="entry name" value="P-loop containing nucleoside triphosphate hydrolases"/>
    <property type="match status" value="1"/>
</dbReference>
<evidence type="ECO:0000256" key="7">
    <source>
        <dbReference type="ARBA" id="ARBA00023034"/>
    </source>
</evidence>
<dbReference type="EMBL" id="CAIIXF020000010">
    <property type="protein sequence ID" value="CAH1797059.1"/>
    <property type="molecule type" value="Genomic_DNA"/>
</dbReference>
<evidence type="ECO:0000256" key="6">
    <source>
        <dbReference type="ARBA" id="ARBA00022989"/>
    </source>
</evidence>
<keyword evidence="9" id="KW-0325">Glycoprotein</keyword>
<keyword evidence="11" id="KW-1185">Reference proteome</keyword>
<dbReference type="Pfam" id="PF03567">
    <property type="entry name" value="Sulfotransfer_2"/>
    <property type="match status" value="1"/>
</dbReference>
<evidence type="ECO:0000256" key="5">
    <source>
        <dbReference type="ARBA" id="ARBA00022968"/>
    </source>
</evidence>
<evidence type="ECO:0000256" key="8">
    <source>
        <dbReference type="ARBA" id="ARBA00023136"/>
    </source>
</evidence>
<gene>
    <name evidence="10" type="ORF">OFUS_LOCUS21399</name>
</gene>
<keyword evidence="7" id="KW-0333">Golgi apparatus</keyword>